<name>A0ABT9BZ14_9PSED</name>
<dbReference type="InterPro" id="IPR029058">
    <property type="entry name" value="AB_hydrolase_fold"/>
</dbReference>
<dbReference type="PANTHER" id="PTHR43689:SF8">
    <property type="entry name" value="ALPHA_BETA-HYDROLASES SUPERFAMILY PROTEIN"/>
    <property type="match status" value="1"/>
</dbReference>
<evidence type="ECO:0000313" key="3">
    <source>
        <dbReference type="Proteomes" id="UP001228019"/>
    </source>
</evidence>
<dbReference type="GO" id="GO:0016787">
    <property type="term" value="F:hydrolase activity"/>
    <property type="evidence" value="ECO:0007669"/>
    <property type="project" value="UniProtKB-KW"/>
</dbReference>
<accession>A0ABT9BZ14</accession>
<dbReference type="RefSeq" id="WP_304552401.1">
    <property type="nucleotide sequence ID" value="NZ_JAUQOP010000004.1"/>
</dbReference>
<sequence length="256" mass="27727">MVELIELEAEGQACLVLIHGTAGNPRSTWASFASHLDGHRVLAVDLSRLEQGRGAEQTLDGLGQLIAAGVRDRVSAGVHLVGYSLGAAVAIEVASVLGPQVLSLSLLAPFDNARDPQVRRNFGYWQRLLEDHPRKLAAELVTRGFSVPCLRAMSAAQVATRIEDFHQRVHWPAVAAQMVLNLALDVSPRLARLECPTAVIVGLDDRLIPPSVSVSVYRQLPRGQLFSLPCGHLLLAEDPHGVARIVQRFVTDGRGR</sequence>
<dbReference type="PRINTS" id="PR00111">
    <property type="entry name" value="ABHYDROLASE"/>
</dbReference>
<feature type="domain" description="AB hydrolase-1" evidence="1">
    <location>
        <begin position="15"/>
        <end position="244"/>
    </location>
</feature>
<protein>
    <submittedName>
        <fullName evidence="2">Alpha/beta hydrolase</fullName>
    </submittedName>
</protein>
<reference evidence="2 3" key="1">
    <citation type="submission" date="2023-07" db="EMBL/GenBank/DDBJ databases">
        <title>Identification of four novel Pseudomonas species associated with bacterial leaf spot of cucurbits.</title>
        <authorList>
            <person name="Fullem K.R."/>
        </authorList>
    </citation>
    <scope>NUCLEOTIDE SEQUENCE [LARGE SCALE GENOMIC DNA]</scope>
    <source>
        <strain evidence="2 3">K18</strain>
    </source>
</reference>
<comment type="caution">
    <text evidence="2">The sequence shown here is derived from an EMBL/GenBank/DDBJ whole genome shotgun (WGS) entry which is preliminary data.</text>
</comment>
<dbReference type="Proteomes" id="UP001228019">
    <property type="component" value="Unassembled WGS sequence"/>
</dbReference>
<dbReference type="PANTHER" id="PTHR43689">
    <property type="entry name" value="HYDROLASE"/>
    <property type="match status" value="1"/>
</dbReference>
<organism evidence="2 3">
    <name type="scientific">Pseudomonas citrulli</name>
    <dbReference type="NCBI Taxonomy" id="3064347"/>
    <lineage>
        <taxon>Bacteria</taxon>
        <taxon>Pseudomonadati</taxon>
        <taxon>Pseudomonadota</taxon>
        <taxon>Gammaproteobacteria</taxon>
        <taxon>Pseudomonadales</taxon>
        <taxon>Pseudomonadaceae</taxon>
        <taxon>Pseudomonas</taxon>
    </lineage>
</organism>
<evidence type="ECO:0000313" key="2">
    <source>
        <dbReference type="EMBL" id="MDO7896172.1"/>
    </source>
</evidence>
<dbReference type="Gene3D" id="3.40.50.1820">
    <property type="entry name" value="alpha/beta hydrolase"/>
    <property type="match status" value="1"/>
</dbReference>
<keyword evidence="2" id="KW-0378">Hydrolase</keyword>
<gene>
    <name evidence="2" type="ORF">Q6A48_04620</name>
</gene>
<dbReference type="EMBL" id="JAUQOP010000004">
    <property type="protein sequence ID" value="MDO7896172.1"/>
    <property type="molecule type" value="Genomic_DNA"/>
</dbReference>
<dbReference type="Pfam" id="PF12697">
    <property type="entry name" value="Abhydrolase_6"/>
    <property type="match status" value="1"/>
</dbReference>
<keyword evidence="3" id="KW-1185">Reference proteome</keyword>
<dbReference type="SUPFAM" id="SSF53474">
    <property type="entry name" value="alpha/beta-Hydrolases"/>
    <property type="match status" value="1"/>
</dbReference>
<dbReference type="InterPro" id="IPR000073">
    <property type="entry name" value="AB_hydrolase_1"/>
</dbReference>
<evidence type="ECO:0000259" key="1">
    <source>
        <dbReference type="Pfam" id="PF12697"/>
    </source>
</evidence>
<proteinExistence type="predicted"/>